<dbReference type="GO" id="GO:0004048">
    <property type="term" value="F:anthranilate phosphoribosyltransferase activity"/>
    <property type="evidence" value="ECO:0007669"/>
    <property type="project" value="UniProtKB-UniRule"/>
</dbReference>
<dbReference type="SUPFAM" id="SSF47648">
    <property type="entry name" value="Nucleoside phosphorylase/phosphoribosyltransferase N-terminal domain"/>
    <property type="match status" value="1"/>
</dbReference>
<feature type="binding site" evidence="5">
    <location>
        <position position="230"/>
    </location>
    <ligand>
        <name>Mg(2+)</name>
        <dbReference type="ChEBI" id="CHEBI:18420"/>
        <label>2</label>
    </ligand>
</feature>
<evidence type="ECO:0000259" key="6">
    <source>
        <dbReference type="Pfam" id="PF00591"/>
    </source>
</evidence>
<dbReference type="InterPro" id="IPR035902">
    <property type="entry name" value="Nuc_phospho_transferase"/>
</dbReference>
<dbReference type="Proteomes" id="UP000313849">
    <property type="component" value="Unassembled WGS sequence"/>
</dbReference>
<evidence type="ECO:0000256" key="3">
    <source>
        <dbReference type="ARBA" id="ARBA00022822"/>
    </source>
</evidence>
<evidence type="ECO:0000256" key="1">
    <source>
        <dbReference type="ARBA" id="ARBA00022676"/>
    </source>
</evidence>
<dbReference type="Gene3D" id="1.20.970.10">
    <property type="entry name" value="Transferase, Pyrimidine Nucleoside Phosphorylase, Chain C"/>
    <property type="match status" value="1"/>
</dbReference>
<keyword evidence="1 5" id="KW-0328">Glycosyltransferase</keyword>
<accession>A0A5C5BC78</accession>
<feature type="binding site" evidence="5">
    <location>
        <position position="117"/>
    </location>
    <ligand>
        <name>anthranilate</name>
        <dbReference type="ChEBI" id="CHEBI:16567"/>
        <label>1</label>
    </ligand>
</feature>
<proteinExistence type="inferred from homology"/>
<feature type="binding site" evidence="5">
    <location>
        <position position="94"/>
    </location>
    <ligand>
        <name>5-phospho-alpha-D-ribose 1-diphosphate</name>
        <dbReference type="ChEBI" id="CHEBI:58017"/>
    </ligand>
</feature>
<dbReference type="InterPro" id="IPR036320">
    <property type="entry name" value="Glycosyl_Trfase_fam3_N_dom_sf"/>
</dbReference>
<evidence type="ECO:0000259" key="7">
    <source>
        <dbReference type="Pfam" id="PF02885"/>
    </source>
</evidence>
<dbReference type="SUPFAM" id="SSF52418">
    <property type="entry name" value="Nucleoside phosphorylase/phosphoribosyltransferase catalytic domain"/>
    <property type="match status" value="1"/>
</dbReference>
<keyword evidence="5" id="KW-0028">Amino-acid biosynthesis</keyword>
<dbReference type="Pfam" id="PF02885">
    <property type="entry name" value="Glycos_trans_3N"/>
    <property type="match status" value="1"/>
</dbReference>
<dbReference type="Gene3D" id="3.40.1030.10">
    <property type="entry name" value="Nucleoside phosphorylase/phosphoribosyltransferase catalytic domain"/>
    <property type="match status" value="1"/>
</dbReference>
<feature type="domain" description="Glycosyl transferase family 3 N-terminal" evidence="7">
    <location>
        <begin position="11"/>
        <end position="71"/>
    </location>
</feature>
<comment type="caution">
    <text evidence="8">The sequence shown here is derived from an EMBL/GenBank/DDBJ whole genome shotgun (WGS) entry which is preliminary data.</text>
</comment>
<feature type="binding site" evidence="5">
    <location>
        <begin position="89"/>
        <end position="90"/>
    </location>
    <ligand>
        <name>5-phospho-alpha-D-ribose 1-diphosphate</name>
        <dbReference type="ChEBI" id="CHEBI:58017"/>
    </ligand>
</feature>
<dbReference type="AlphaFoldDB" id="A0A5C5BC78"/>
<evidence type="ECO:0000256" key="4">
    <source>
        <dbReference type="ARBA" id="ARBA00023141"/>
    </source>
</evidence>
<keyword evidence="3 5" id="KW-0822">Tryptophan biosynthesis</keyword>
<dbReference type="PANTHER" id="PTHR43285:SF2">
    <property type="entry name" value="ANTHRANILATE PHOSPHORIBOSYLTRANSFERASE"/>
    <property type="match status" value="1"/>
</dbReference>
<feature type="binding site" evidence="5">
    <location>
        <position position="231"/>
    </location>
    <ligand>
        <name>Mg(2+)</name>
        <dbReference type="ChEBI" id="CHEBI:18420"/>
        <label>1</label>
    </ligand>
</feature>
<dbReference type="OrthoDB" id="9806430at2"/>
<comment type="caution">
    <text evidence="5">Lacks conserved residue(s) required for the propagation of feature annotation.</text>
</comment>
<comment type="similarity">
    <text evidence="5">Belongs to the anthranilate phosphoribosyltransferase family.</text>
</comment>
<comment type="pathway">
    <text evidence="5">Amino-acid biosynthesis; L-tryptophan biosynthesis; L-tryptophan from chorismate: step 2/5.</text>
</comment>
<feature type="binding site" evidence="5">
    <location>
        <position position="172"/>
    </location>
    <ligand>
        <name>anthranilate</name>
        <dbReference type="ChEBI" id="CHEBI:16567"/>
        <label>2</label>
    </ligand>
</feature>
<sequence length="349" mass="35389">MTAPSAPTFPDLLRRLVAGQDLTAPEARWAMDRVMAGEAPPSVVAGLLVAMAAKGETVEELTGFADAMVAASVPLAVTGRVVDLVGTGGDRHHSVNISTMASIVTAGAGLTVVKHGNRAASSASGAADVLEALGVRLDLAPDRVAELAGEVGITFAFATVFHPSMRHAGPTRRELGIPTAFNVLGPLTNPARPRAGAIGVANAAMAPLMAGVFAGRGDDVVLYRSQDGLDEWATTAPVDVWEIGGGRCVQHTVDATAAFGLAPATLQDLRGGDATANARVVRDVLAGGRGAVRDAVVLGAAAAITAEGSLAGEGTFLDRVRRAIAVAERSLDSGSAADVLERWIAASNA</sequence>
<evidence type="ECO:0000256" key="2">
    <source>
        <dbReference type="ARBA" id="ARBA00022679"/>
    </source>
</evidence>
<keyword evidence="9" id="KW-1185">Reference proteome</keyword>
<dbReference type="HAMAP" id="MF_00211">
    <property type="entry name" value="TrpD"/>
    <property type="match status" value="1"/>
</dbReference>
<dbReference type="PANTHER" id="PTHR43285">
    <property type="entry name" value="ANTHRANILATE PHOSPHORIBOSYLTRANSFERASE"/>
    <property type="match status" value="1"/>
</dbReference>
<dbReference type="InterPro" id="IPR005940">
    <property type="entry name" value="Anthranilate_Pribosyl_Tfrase"/>
</dbReference>
<evidence type="ECO:0000256" key="5">
    <source>
        <dbReference type="HAMAP-Rule" id="MF_00211"/>
    </source>
</evidence>
<evidence type="ECO:0000313" key="8">
    <source>
        <dbReference type="EMBL" id="TNU73807.1"/>
    </source>
</evidence>
<gene>
    <name evidence="5 8" type="primary">trpD</name>
    <name evidence="8" type="ORF">FH969_09405</name>
</gene>
<organism evidence="8 9">
    <name type="scientific">Miniimonas arenae</name>
    <dbReference type="NCBI Taxonomy" id="676201"/>
    <lineage>
        <taxon>Bacteria</taxon>
        <taxon>Bacillati</taxon>
        <taxon>Actinomycetota</taxon>
        <taxon>Actinomycetes</taxon>
        <taxon>Micrococcales</taxon>
        <taxon>Beutenbergiaceae</taxon>
        <taxon>Miniimonas</taxon>
    </lineage>
</organism>
<name>A0A5C5BC78_9MICO</name>
<feature type="binding site" evidence="5">
    <location>
        <position position="231"/>
    </location>
    <ligand>
        <name>Mg(2+)</name>
        <dbReference type="ChEBI" id="CHEBI:18420"/>
        <label>2</label>
    </ligand>
</feature>
<dbReference type="EC" id="2.4.2.18" evidence="5"/>
<keyword evidence="5" id="KW-0479">Metal-binding</keyword>
<feature type="binding site" evidence="5">
    <location>
        <position position="98"/>
    </location>
    <ligand>
        <name>Mg(2+)</name>
        <dbReference type="ChEBI" id="CHEBI:18420"/>
        <label>1</label>
    </ligand>
</feature>
<comment type="catalytic activity">
    <reaction evidence="5">
        <text>N-(5-phospho-beta-D-ribosyl)anthranilate + diphosphate = 5-phospho-alpha-D-ribose 1-diphosphate + anthranilate</text>
        <dbReference type="Rhea" id="RHEA:11768"/>
        <dbReference type="ChEBI" id="CHEBI:16567"/>
        <dbReference type="ChEBI" id="CHEBI:18277"/>
        <dbReference type="ChEBI" id="CHEBI:33019"/>
        <dbReference type="ChEBI" id="CHEBI:58017"/>
        <dbReference type="EC" id="2.4.2.18"/>
    </reaction>
</comment>
<reference evidence="8 9" key="1">
    <citation type="submission" date="2019-06" db="EMBL/GenBank/DDBJ databases">
        <title>Draft genome sequence of Miniimonas arenae KCTC 19750T isolated from sea sand.</title>
        <authorList>
            <person name="Park S.-J."/>
        </authorList>
    </citation>
    <scope>NUCLEOTIDE SEQUENCE [LARGE SCALE GENOMIC DNA]</scope>
    <source>
        <strain evidence="8 9">KCTC 19750</strain>
    </source>
</reference>
<feature type="binding site" evidence="5">
    <location>
        <position position="126"/>
    </location>
    <ligand>
        <name>5-phospho-alpha-D-ribose 1-diphosphate</name>
        <dbReference type="ChEBI" id="CHEBI:58017"/>
    </ligand>
</feature>
<feature type="binding site" evidence="5">
    <location>
        <position position="86"/>
    </location>
    <ligand>
        <name>anthranilate</name>
        <dbReference type="ChEBI" id="CHEBI:16567"/>
        <label>1</label>
    </ligand>
</feature>
<dbReference type="Pfam" id="PF00591">
    <property type="entry name" value="Glycos_transf_3"/>
    <property type="match status" value="1"/>
</dbReference>
<feature type="binding site" evidence="5">
    <location>
        <position position="86"/>
    </location>
    <ligand>
        <name>5-phospho-alpha-D-ribose 1-diphosphate</name>
        <dbReference type="ChEBI" id="CHEBI:58017"/>
    </ligand>
</feature>
<keyword evidence="4 5" id="KW-0057">Aromatic amino acid biosynthesis</keyword>
<dbReference type="NCBIfam" id="TIGR01245">
    <property type="entry name" value="trpD"/>
    <property type="match status" value="1"/>
</dbReference>
<comment type="cofactor">
    <cofactor evidence="5">
        <name>Mg(2+)</name>
        <dbReference type="ChEBI" id="CHEBI:18420"/>
    </cofactor>
    <text evidence="5">Binds 2 magnesium ions per monomer.</text>
</comment>
<dbReference type="InterPro" id="IPR017459">
    <property type="entry name" value="Glycosyl_Trfase_fam3_N_dom"/>
</dbReference>
<keyword evidence="2 5" id="KW-0808">Transferase</keyword>
<feature type="domain" description="Glycosyl transferase family 3" evidence="6">
    <location>
        <begin position="80"/>
        <end position="336"/>
    </location>
</feature>
<feature type="binding site" evidence="5">
    <location>
        <begin position="96"/>
        <end position="99"/>
    </location>
    <ligand>
        <name>5-phospho-alpha-D-ribose 1-diphosphate</name>
        <dbReference type="ChEBI" id="CHEBI:58017"/>
    </ligand>
</feature>
<dbReference type="GO" id="GO:0000287">
    <property type="term" value="F:magnesium ion binding"/>
    <property type="evidence" value="ECO:0007669"/>
    <property type="project" value="UniProtKB-UniRule"/>
</dbReference>
<dbReference type="EMBL" id="VENP01000032">
    <property type="protein sequence ID" value="TNU73807.1"/>
    <property type="molecule type" value="Genomic_DNA"/>
</dbReference>
<evidence type="ECO:0000313" key="9">
    <source>
        <dbReference type="Proteomes" id="UP000313849"/>
    </source>
</evidence>
<keyword evidence="5" id="KW-0460">Magnesium</keyword>
<dbReference type="RefSeq" id="WP_108717552.1">
    <property type="nucleotide sequence ID" value="NZ_VENP01000032.1"/>
</dbReference>
<protein>
    <recommendedName>
        <fullName evidence="5">Anthranilate phosphoribosyltransferase</fullName>
        <ecNumber evidence="5">2.4.2.18</ecNumber>
    </recommendedName>
</protein>
<comment type="subunit">
    <text evidence="5">Homodimer.</text>
</comment>
<dbReference type="UniPathway" id="UPA00035">
    <property type="reaction ID" value="UER00041"/>
</dbReference>
<dbReference type="GO" id="GO:0005829">
    <property type="term" value="C:cytosol"/>
    <property type="evidence" value="ECO:0007669"/>
    <property type="project" value="TreeGrafter"/>
</dbReference>
<dbReference type="GO" id="GO:0000162">
    <property type="term" value="P:L-tryptophan biosynthetic process"/>
    <property type="evidence" value="ECO:0007669"/>
    <property type="project" value="UniProtKB-UniRule"/>
</dbReference>
<feature type="binding site" evidence="5">
    <location>
        <begin position="114"/>
        <end position="122"/>
    </location>
    <ligand>
        <name>5-phospho-alpha-D-ribose 1-diphosphate</name>
        <dbReference type="ChEBI" id="CHEBI:58017"/>
    </ligand>
</feature>
<comment type="function">
    <text evidence="5">Catalyzes the transfer of the phosphoribosyl group of 5-phosphorylribose-1-pyrophosphate (PRPP) to anthranilate to yield N-(5'-phosphoribosyl)-anthranilate (PRA).</text>
</comment>
<dbReference type="InterPro" id="IPR000312">
    <property type="entry name" value="Glycosyl_Trfase_fam3"/>
</dbReference>